<dbReference type="KEGG" id="cdet:87947882"/>
<dbReference type="Proteomes" id="UP001322277">
    <property type="component" value="Chromosome 7"/>
</dbReference>
<gene>
    <name evidence="2" type="ORF">CDEST_11382</name>
</gene>
<evidence type="ECO:0000259" key="1">
    <source>
        <dbReference type="Pfam" id="PF20183"/>
    </source>
</evidence>
<organism evidence="2 3">
    <name type="scientific">Colletotrichum destructivum</name>
    <dbReference type="NCBI Taxonomy" id="34406"/>
    <lineage>
        <taxon>Eukaryota</taxon>
        <taxon>Fungi</taxon>
        <taxon>Dikarya</taxon>
        <taxon>Ascomycota</taxon>
        <taxon>Pezizomycotina</taxon>
        <taxon>Sordariomycetes</taxon>
        <taxon>Hypocreomycetidae</taxon>
        <taxon>Glomerellales</taxon>
        <taxon>Glomerellaceae</taxon>
        <taxon>Colletotrichum</taxon>
        <taxon>Colletotrichum destructivum species complex</taxon>
    </lineage>
</organism>
<evidence type="ECO:0000313" key="3">
    <source>
        <dbReference type="Proteomes" id="UP001322277"/>
    </source>
</evidence>
<reference evidence="3" key="1">
    <citation type="journal article" date="2023" name="bioRxiv">
        <title>Complete genome of the Medicago anthracnose fungus, Colletotrichum destructivum, reveals a mini-chromosome-like region within a core chromosome.</title>
        <authorList>
            <person name="Lapalu N."/>
            <person name="Simon A."/>
            <person name="Lu A."/>
            <person name="Plaumann P.-L."/>
            <person name="Amselem J."/>
            <person name="Pigne S."/>
            <person name="Auger A."/>
            <person name="Koch C."/>
            <person name="Dallery J.-F."/>
            <person name="O'Connell R.J."/>
        </authorList>
    </citation>
    <scope>NUCLEOTIDE SEQUENCE [LARGE SCALE GENOMIC DNA]</scope>
    <source>
        <strain evidence="3">CBS 520.97</strain>
    </source>
</reference>
<sequence>MKLRSETTYSLDDVNSNLHWATLPAEIRMMVLKELEGGNGRHDLSCWARVSREWQAFFEPQNFQDLKLQFPGFDIDDLNSIVYGYRRNHVKKISLHVGTEEYDTTDKFDEPESKNTIKANNKLFSQALKKIFCSLSKWDHNSSTGGIEFKLSASSPSDVDHPWKHRLRPTQHDRSRIHSLNSKRRLLGSLLDLSSGSLKLAQVPIIRRFSVNQHCYRSLSRAALAKILSSLCCLQTINYEPWHSIGLTGHFPRDAAIIILLEHVSRSATVNSVRLWEAQSPMHGNPRFLRSVNDDLILPAVNASYNLRCFTLCHAIDAKNFFQHVSRDVSGEPAEASNDLRVWPTLSQLALTTHIGDLTSSPTILERLLLGASQAAMRMPLLKIMEIWAPGAGEGFIFRYEVRKDLALLTVVASWQLALSKEVVKSWKIVASHCAQREFAHEIRLVGSGTTTSNSPFAYCRKLRLRKLLREWR</sequence>
<dbReference type="EMBL" id="CP137311">
    <property type="protein sequence ID" value="WQF86368.1"/>
    <property type="molecule type" value="Genomic_DNA"/>
</dbReference>
<dbReference type="Pfam" id="PF20183">
    <property type="entry name" value="DUF6546"/>
    <property type="match status" value="1"/>
</dbReference>
<proteinExistence type="predicted"/>
<feature type="domain" description="DUF6546" evidence="1">
    <location>
        <begin position="287"/>
        <end position="452"/>
    </location>
</feature>
<evidence type="ECO:0000313" key="2">
    <source>
        <dbReference type="EMBL" id="WQF86368.1"/>
    </source>
</evidence>
<dbReference type="RefSeq" id="XP_062783589.1">
    <property type="nucleotide sequence ID" value="XM_062927538.1"/>
</dbReference>
<dbReference type="GeneID" id="87947882"/>
<dbReference type="InterPro" id="IPR046676">
    <property type="entry name" value="DUF6546"/>
</dbReference>
<accession>A0AAX4IT35</accession>
<protein>
    <recommendedName>
        <fullName evidence="1">DUF6546 domain-containing protein</fullName>
    </recommendedName>
</protein>
<name>A0AAX4IT35_9PEZI</name>
<keyword evidence="3" id="KW-1185">Reference proteome</keyword>
<dbReference type="AlphaFoldDB" id="A0AAX4IT35"/>